<evidence type="ECO:0008006" key="4">
    <source>
        <dbReference type="Google" id="ProtNLM"/>
    </source>
</evidence>
<feature type="region of interest" description="Disordered" evidence="1">
    <location>
        <begin position="126"/>
        <end position="150"/>
    </location>
</feature>
<feature type="region of interest" description="Disordered" evidence="1">
    <location>
        <begin position="660"/>
        <end position="679"/>
    </location>
</feature>
<dbReference type="EMBL" id="JBHFQA010000004">
    <property type="protein sequence ID" value="KAL2099807.1"/>
    <property type="molecule type" value="Genomic_DNA"/>
</dbReference>
<dbReference type="AlphaFoldDB" id="A0ABD1KKZ9"/>
<dbReference type="InterPro" id="IPR050617">
    <property type="entry name" value="E3_ligase_FN3/SPRY"/>
</dbReference>
<sequence length="679" mass="75357">MGTSVQAGYGNMATDLQMTELQNEATGDSDLQLSDEVEELSKSLREVIQDQTVQPKLQCLMMDPSFSMVTVQSEDSSIMWETSFSPCSAPWMSAASTGSCKIPASKNAGKIIFIMDEAHTVRKKRAKKEVKEKKTAKSCQQENTDSSQEVDELIKRPAMVEVSTPNVKDEQNNQSETTDLTEQKEQRLFRLVSEGTEILNIVVPPKVATVDEEESKELVDNLAYMEESSTVQPLDVEGFEKCPDPDISEPGPAQTDTQSPKVELQKDVAPILPFKAPPTGPAHDSDYCNVFTLYDRHSTEVTDKKEEEIDQPQEEAKDSKQALPESSIKTEVTSKDSEHPICSGEISIELLDDVFYGGTEENNLPESVEECQRAISESSKSSRKESGGALFVEEDEVLTPIFLPEGPPKIIDPILLEEPKAMAFLYTDLYEEAVGTRKKDEDAVSLSSEKSFHSKQSDTDDKVYFEKFVLKDETPSVEKAEAISSASKKDGSMWSEDVFELAKLAQPEEKTVTVPEEEVTDFFRDSNSSSPCEKVERPNVLLEESIDNRCRQVKFKEEATPKDRSKSESEQAPESTLDQDPEKDLDATILAELEELHIKQKSPADDMRGVKNKPSITDNKALVNQQSITKAAAETPLTYVEQQATDKPVRPFLGLSSLQPIETEGDLTEGKAIEKGEEG</sequence>
<feature type="compositionally biased region" description="Polar residues" evidence="1">
    <location>
        <begin position="138"/>
        <end position="147"/>
    </location>
</feature>
<evidence type="ECO:0000256" key="1">
    <source>
        <dbReference type="SAM" id="MobiDB-lite"/>
    </source>
</evidence>
<dbReference type="Proteomes" id="UP001591681">
    <property type="component" value="Unassembled WGS sequence"/>
</dbReference>
<evidence type="ECO:0000313" key="3">
    <source>
        <dbReference type="Proteomes" id="UP001591681"/>
    </source>
</evidence>
<feature type="region of interest" description="Disordered" evidence="1">
    <location>
        <begin position="299"/>
        <end position="340"/>
    </location>
</feature>
<organism evidence="2 3">
    <name type="scientific">Coilia grayii</name>
    <name type="common">Gray's grenadier anchovy</name>
    <dbReference type="NCBI Taxonomy" id="363190"/>
    <lineage>
        <taxon>Eukaryota</taxon>
        <taxon>Metazoa</taxon>
        <taxon>Chordata</taxon>
        <taxon>Craniata</taxon>
        <taxon>Vertebrata</taxon>
        <taxon>Euteleostomi</taxon>
        <taxon>Actinopterygii</taxon>
        <taxon>Neopterygii</taxon>
        <taxon>Teleostei</taxon>
        <taxon>Clupei</taxon>
        <taxon>Clupeiformes</taxon>
        <taxon>Clupeoidei</taxon>
        <taxon>Engraulidae</taxon>
        <taxon>Coilinae</taxon>
        <taxon>Coilia</taxon>
    </lineage>
</organism>
<gene>
    <name evidence="2" type="ORF">ACEWY4_004201</name>
</gene>
<comment type="caution">
    <text evidence="2">The sequence shown here is derived from an EMBL/GenBank/DDBJ whole genome shotgun (WGS) entry which is preliminary data.</text>
</comment>
<name>A0ABD1KKZ9_9TELE</name>
<feature type="compositionally biased region" description="Basic and acidic residues" evidence="1">
    <location>
        <begin position="599"/>
        <end position="609"/>
    </location>
</feature>
<feature type="region of interest" description="Disordered" evidence="1">
    <location>
        <begin position="552"/>
        <end position="586"/>
    </location>
</feature>
<dbReference type="PANTHER" id="PTHR24099:SF7">
    <property type="entry name" value="CARDIOMYOPATHY-ASSOCIATED PROTEIN 5"/>
    <property type="match status" value="1"/>
</dbReference>
<feature type="compositionally biased region" description="Basic and acidic residues" evidence="1">
    <location>
        <begin position="668"/>
        <end position="679"/>
    </location>
</feature>
<feature type="region of interest" description="Disordered" evidence="1">
    <location>
        <begin position="239"/>
        <end position="261"/>
    </location>
</feature>
<evidence type="ECO:0000313" key="2">
    <source>
        <dbReference type="EMBL" id="KAL2099807.1"/>
    </source>
</evidence>
<proteinExistence type="predicted"/>
<feature type="region of interest" description="Disordered" evidence="1">
    <location>
        <begin position="437"/>
        <end position="458"/>
    </location>
</feature>
<keyword evidence="3" id="KW-1185">Reference proteome</keyword>
<protein>
    <recommendedName>
        <fullName evidence="4">Cardiomyopathy-associated protein 5</fullName>
    </recommendedName>
</protein>
<reference evidence="2 3" key="1">
    <citation type="submission" date="2024-09" db="EMBL/GenBank/DDBJ databases">
        <title>A chromosome-level genome assembly of Gray's grenadier anchovy, Coilia grayii.</title>
        <authorList>
            <person name="Fu Z."/>
        </authorList>
    </citation>
    <scope>NUCLEOTIDE SEQUENCE [LARGE SCALE GENOMIC DNA]</scope>
    <source>
        <strain evidence="2">G4</strain>
        <tissue evidence="2">Muscle</tissue>
    </source>
</reference>
<accession>A0ABD1KKZ9</accession>
<dbReference type="PANTHER" id="PTHR24099">
    <property type="entry name" value="E3 UBIQUITIN-PROTEIN LIGASE TRIM36-RELATED"/>
    <property type="match status" value="1"/>
</dbReference>
<feature type="compositionally biased region" description="Basic and acidic residues" evidence="1">
    <location>
        <begin position="552"/>
        <end position="569"/>
    </location>
</feature>
<feature type="region of interest" description="Disordered" evidence="1">
    <location>
        <begin position="599"/>
        <end position="618"/>
    </location>
</feature>